<proteinExistence type="predicted"/>
<comment type="caution">
    <text evidence="2">The sequence shown here is derived from an EMBL/GenBank/DDBJ whole genome shotgun (WGS) entry which is preliminary data.</text>
</comment>
<organism evidence="2 3">
    <name type="scientific">Paenibacillus odorifer</name>
    <dbReference type="NCBI Taxonomy" id="189426"/>
    <lineage>
        <taxon>Bacteria</taxon>
        <taxon>Bacillati</taxon>
        <taxon>Bacillota</taxon>
        <taxon>Bacilli</taxon>
        <taxon>Bacillales</taxon>
        <taxon>Paenibacillaceae</taxon>
        <taxon>Paenibacillus</taxon>
    </lineage>
</organism>
<feature type="coiled-coil region" evidence="1">
    <location>
        <begin position="122"/>
        <end position="226"/>
    </location>
</feature>
<evidence type="ECO:0000313" key="3">
    <source>
        <dbReference type="Proteomes" id="UP000187158"/>
    </source>
</evidence>
<keyword evidence="1" id="KW-0175">Coiled coil</keyword>
<evidence type="ECO:0008006" key="4">
    <source>
        <dbReference type="Google" id="ProtNLM"/>
    </source>
</evidence>
<name>A0ABX3GR10_9BACL</name>
<sequence length="311" mass="35875">MNQLTLSTDLQVITAEINSYKQVAGQSLFEIGKRLNHVKENDLVHGQYIDWLETIEIDRFTAAKMIQAYEQFSNVATSAHLPAGKIFEMISLPESIDRSEFVEQEHVVPSTGESKKVESMTVKELREVKKALKESEQEKESAELRAEEIEANRQSLIQQHTEQQEKLLAQIDELKKKRSMSTEDKAKVQKLTEENIALNLSMEQLRDEYEQRVSKLEDDRHSIRKLREAFKNILTTVNAEHSQAEYYFRSTKELKDSQDAVKQFLEQWESEVIPRLEAWKAALNIPIEEGGSKNANTRRMARSEVVIDIAP</sequence>
<gene>
    <name evidence="2" type="ORF">BSO21_10775</name>
</gene>
<keyword evidence="3" id="KW-1185">Reference proteome</keyword>
<reference evidence="2 3" key="1">
    <citation type="submission" date="2016-11" db="EMBL/GenBank/DDBJ databases">
        <title>Paenibacillus species isolates.</title>
        <authorList>
            <person name="Beno S.M."/>
        </authorList>
    </citation>
    <scope>NUCLEOTIDE SEQUENCE [LARGE SCALE GENOMIC DNA]</scope>
    <source>
        <strain evidence="2 3">FSL H7-0433</strain>
    </source>
</reference>
<dbReference type="EMBL" id="MPVP01000050">
    <property type="protein sequence ID" value="OMD34642.1"/>
    <property type="molecule type" value="Genomic_DNA"/>
</dbReference>
<dbReference type="RefSeq" id="WP_076218651.1">
    <property type="nucleotide sequence ID" value="NZ_MPTJ01000018.1"/>
</dbReference>
<evidence type="ECO:0000256" key="1">
    <source>
        <dbReference type="SAM" id="Coils"/>
    </source>
</evidence>
<dbReference type="Proteomes" id="UP000187158">
    <property type="component" value="Unassembled WGS sequence"/>
</dbReference>
<protein>
    <recommendedName>
        <fullName evidence="4">DUF3102 domain-containing protein</fullName>
    </recommendedName>
</protein>
<accession>A0ABX3GR10</accession>
<evidence type="ECO:0000313" key="2">
    <source>
        <dbReference type="EMBL" id="OMD34642.1"/>
    </source>
</evidence>